<comment type="caution">
    <text evidence="3">The sequence shown here is derived from an EMBL/GenBank/DDBJ whole genome shotgun (WGS) entry which is preliminary data.</text>
</comment>
<dbReference type="Proteomes" id="UP000281899">
    <property type="component" value="Unassembled WGS sequence"/>
</dbReference>
<dbReference type="SMART" id="SM00028">
    <property type="entry name" value="TPR"/>
    <property type="match status" value="3"/>
</dbReference>
<keyword evidence="1" id="KW-0812">Transmembrane</keyword>
<keyword evidence="1" id="KW-0472">Membrane</keyword>
<dbReference type="InterPro" id="IPR000792">
    <property type="entry name" value="Tscrpt_reg_LuxR_C"/>
</dbReference>
<dbReference type="Pfam" id="PF00196">
    <property type="entry name" value="GerE"/>
    <property type="match status" value="1"/>
</dbReference>
<dbReference type="Gene3D" id="1.10.10.10">
    <property type="entry name" value="Winged helix-like DNA-binding domain superfamily/Winged helix DNA-binding domain"/>
    <property type="match status" value="1"/>
</dbReference>
<accession>A0ABX9X2T4</accession>
<dbReference type="InterPro" id="IPR016032">
    <property type="entry name" value="Sig_transdc_resp-reg_C-effctor"/>
</dbReference>
<evidence type="ECO:0000259" key="2">
    <source>
        <dbReference type="PROSITE" id="PS00622"/>
    </source>
</evidence>
<keyword evidence="1" id="KW-1133">Transmembrane helix</keyword>
<dbReference type="SUPFAM" id="SSF48452">
    <property type="entry name" value="TPR-like"/>
    <property type="match status" value="2"/>
</dbReference>
<evidence type="ECO:0000313" key="3">
    <source>
        <dbReference type="EMBL" id="ROH86610.1"/>
    </source>
</evidence>
<evidence type="ECO:0000256" key="1">
    <source>
        <dbReference type="SAM" id="Phobius"/>
    </source>
</evidence>
<dbReference type="InterPro" id="IPR019734">
    <property type="entry name" value="TPR_rpt"/>
</dbReference>
<reference evidence="3 4" key="1">
    <citation type="submission" date="2018-11" db="EMBL/GenBank/DDBJ databases">
        <title>Proposal to divide the Flavobacteriaceae and reorganize its genera based on Amino Acid Identity values calculated from whole genome sequences.</title>
        <authorList>
            <person name="Nicholson A.C."/>
            <person name="Gulvik C.A."/>
            <person name="Whitney A.M."/>
            <person name="Humrighouse B.W."/>
            <person name="Bell M."/>
            <person name="Holmes B."/>
            <person name="Steigerwalt A."/>
            <person name="Villarma A."/>
            <person name="Sheth M."/>
            <person name="Batra D."/>
            <person name="Pryor J."/>
            <person name="Bernardet J.-F."/>
            <person name="Hugo C."/>
            <person name="Kampfer P."/>
            <person name="Newman J."/>
            <person name="Mcquiston J.R."/>
        </authorList>
    </citation>
    <scope>NUCLEOTIDE SEQUENCE [LARGE SCALE GENOMIC DNA]</scope>
    <source>
        <strain evidence="3 4">G0235</strain>
    </source>
</reference>
<dbReference type="PROSITE" id="PS00622">
    <property type="entry name" value="HTH_LUXR_1"/>
    <property type="match status" value="1"/>
</dbReference>
<protein>
    <recommendedName>
        <fullName evidence="2">HTH luxR-type domain-containing protein</fullName>
    </recommendedName>
</protein>
<dbReference type="SUPFAM" id="SSF46894">
    <property type="entry name" value="C-terminal effector domain of the bipartite response regulators"/>
    <property type="match status" value="1"/>
</dbReference>
<evidence type="ECO:0000313" key="4">
    <source>
        <dbReference type="Proteomes" id="UP000281899"/>
    </source>
</evidence>
<dbReference type="SMART" id="SM00421">
    <property type="entry name" value="HTH_LUXR"/>
    <property type="match status" value="1"/>
</dbReference>
<proteinExistence type="predicted"/>
<dbReference type="InterPro" id="IPR011990">
    <property type="entry name" value="TPR-like_helical_dom_sf"/>
</dbReference>
<name>A0ABX9X2T4_9FLAO</name>
<dbReference type="EMBL" id="RJTW01000012">
    <property type="protein sequence ID" value="ROH86610.1"/>
    <property type="molecule type" value="Genomic_DNA"/>
</dbReference>
<gene>
    <name evidence="3" type="ORF">EGI15_22495</name>
</gene>
<dbReference type="Pfam" id="PF13181">
    <property type="entry name" value="TPR_8"/>
    <property type="match status" value="1"/>
</dbReference>
<keyword evidence="4" id="KW-1185">Reference proteome</keyword>
<feature type="transmembrane region" description="Helical" evidence="1">
    <location>
        <begin position="338"/>
        <end position="359"/>
    </location>
</feature>
<dbReference type="InterPro" id="IPR036388">
    <property type="entry name" value="WH-like_DNA-bd_sf"/>
</dbReference>
<feature type="domain" description="HTH luxR-type" evidence="2">
    <location>
        <begin position="434"/>
        <end position="461"/>
    </location>
</feature>
<organism evidence="3 4">
    <name type="scientific">Chryseobacterium cucumeris</name>
    <dbReference type="NCBI Taxonomy" id="1813611"/>
    <lineage>
        <taxon>Bacteria</taxon>
        <taxon>Pseudomonadati</taxon>
        <taxon>Bacteroidota</taxon>
        <taxon>Flavobacteriia</taxon>
        <taxon>Flavobacteriales</taxon>
        <taxon>Weeksellaceae</taxon>
        <taxon>Chryseobacterium group</taxon>
        <taxon>Chryseobacterium</taxon>
    </lineage>
</organism>
<dbReference type="Gene3D" id="1.25.40.10">
    <property type="entry name" value="Tetratricopeptide repeat domain"/>
    <property type="match status" value="2"/>
</dbReference>
<sequence length="488" mass="57303">MIRASIKRIFQFLMMVFTCLSIFTVLYSQNYTPGQIDNALIIKSENLRIRGQKKELISLNEKYITISKNQNYLKGEILGYINIANIYGTIGDYKNSFYYLQKAEKKIKKINSAYLSAKLYQEYGQVNYVIGLYVKALKYNAQSIYYGKMISNHSEKEILSGIYANRADFLHNVHQDDSSLIYLHKALKIKSSPVINSLIADHYMVYKKNIDSSSYYLNNALKLLQKMNYWNIQRGQTYYYYGNFLNKNKEPEKALLYYEKSVAILEKTKRVYNIPLLYKTISSTYSELNDEEKEKEYLEKYTKLKDSLSRVCNESVNTSIDEIIREKESENTSKKNLFLFYNIVVFCLIVILLFVYIRYQKNKSIIKQKEFEAHVLKEKLTHSYDCIIDLAKKNDPNFLNKFQEAYPDFVKKLFAINSNLSKSDLTFCAMIWLGFSSKEIAQYTFVEHRSVQNKKNRLRKKLNISSDVDLYLFFKNLSDGHAENSIST</sequence>